<dbReference type="AlphaFoldDB" id="A0AAV7US24"/>
<accession>A0AAV7US24</accession>
<organism evidence="1 2">
    <name type="scientific">Pleurodeles waltl</name>
    <name type="common">Iberian ribbed newt</name>
    <dbReference type="NCBI Taxonomy" id="8319"/>
    <lineage>
        <taxon>Eukaryota</taxon>
        <taxon>Metazoa</taxon>
        <taxon>Chordata</taxon>
        <taxon>Craniata</taxon>
        <taxon>Vertebrata</taxon>
        <taxon>Euteleostomi</taxon>
        <taxon>Amphibia</taxon>
        <taxon>Batrachia</taxon>
        <taxon>Caudata</taxon>
        <taxon>Salamandroidea</taxon>
        <taxon>Salamandridae</taxon>
        <taxon>Pleurodelinae</taxon>
        <taxon>Pleurodeles</taxon>
    </lineage>
</organism>
<evidence type="ECO:0000313" key="1">
    <source>
        <dbReference type="EMBL" id="KAJ1191842.1"/>
    </source>
</evidence>
<sequence length="68" mass="8069">MIRGRTCPSVRERSGLLRCARLSLARCRWCAWTLRKRARLKCNVPQKTRLLTPKRYVTIRKKLITPCK</sequence>
<proteinExistence type="predicted"/>
<dbReference type="EMBL" id="JANPWB010000004">
    <property type="protein sequence ID" value="KAJ1191842.1"/>
    <property type="molecule type" value="Genomic_DNA"/>
</dbReference>
<name>A0AAV7US24_PLEWA</name>
<gene>
    <name evidence="1" type="ORF">NDU88_001157</name>
</gene>
<keyword evidence="2" id="KW-1185">Reference proteome</keyword>
<dbReference type="Proteomes" id="UP001066276">
    <property type="component" value="Chromosome 2_2"/>
</dbReference>
<comment type="caution">
    <text evidence="1">The sequence shown here is derived from an EMBL/GenBank/DDBJ whole genome shotgun (WGS) entry which is preliminary data.</text>
</comment>
<evidence type="ECO:0000313" key="2">
    <source>
        <dbReference type="Proteomes" id="UP001066276"/>
    </source>
</evidence>
<protein>
    <submittedName>
        <fullName evidence="1">Uncharacterized protein</fullName>
    </submittedName>
</protein>
<reference evidence="1" key="1">
    <citation type="journal article" date="2022" name="bioRxiv">
        <title>Sequencing and chromosome-scale assembly of the giantPleurodeles waltlgenome.</title>
        <authorList>
            <person name="Brown T."/>
            <person name="Elewa A."/>
            <person name="Iarovenko S."/>
            <person name="Subramanian E."/>
            <person name="Araus A.J."/>
            <person name="Petzold A."/>
            <person name="Susuki M."/>
            <person name="Suzuki K.-i.T."/>
            <person name="Hayashi T."/>
            <person name="Toyoda A."/>
            <person name="Oliveira C."/>
            <person name="Osipova E."/>
            <person name="Leigh N.D."/>
            <person name="Simon A."/>
            <person name="Yun M.H."/>
        </authorList>
    </citation>
    <scope>NUCLEOTIDE SEQUENCE</scope>
    <source>
        <strain evidence="1">20211129_DDA</strain>
        <tissue evidence="1">Liver</tissue>
    </source>
</reference>